<proteinExistence type="predicted"/>
<dbReference type="EMBL" id="LR131271">
    <property type="protein sequence ID" value="VDR26182.1"/>
    <property type="molecule type" value="Genomic_DNA"/>
</dbReference>
<evidence type="ECO:0000313" key="1">
    <source>
        <dbReference type="EMBL" id="VDR26182.1"/>
    </source>
</evidence>
<dbReference type="AlphaFoldDB" id="A0A3P8KVN7"/>
<accession>A0A3P8KVN7</accession>
<evidence type="ECO:0000313" key="2">
    <source>
        <dbReference type="Proteomes" id="UP000274346"/>
    </source>
</evidence>
<protein>
    <submittedName>
        <fullName evidence="1">Uncharacterized protein</fullName>
    </submittedName>
</protein>
<dbReference type="KEGG" id="rtg:NCTC13098_02522"/>
<dbReference type="Proteomes" id="UP000274346">
    <property type="component" value="Chromosome"/>
</dbReference>
<reference evidence="1 2" key="1">
    <citation type="submission" date="2018-12" db="EMBL/GenBank/DDBJ databases">
        <authorList>
            <consortium name="Pathogen Informatics"/>
        </authorList>
    </citation>
    <scope>NUCLEOTIDE SEQUENCE [LARGE SCALE GENOMIC DNA]</scope>
    <source>
        <strain evidence="1 2">NCTC13098</strain>
    </source>
</reference>
<gene>
    <name evidence="1" type="ORF">NCTC13098_02522</name>
</gene>
<name>A0A3P8KVN7_RAOTE</name>
<organism evidence="1 2">
    <name type="scientific">Raoultella terrigena</name>
    <name type="common">Klebsiella terrigena</name>
    <dbReference type="NCBI Taxonomy" id="577"/>
    <lineage>
        <taxon>Bacteria</taxon>
        <taxon>Pseudomonadati</taxon>
        <taxon>Pseudomonadota</taxon>
        <taxon>Gammaproteobacteria</taxon>
        <taxon>Enterobacterales</taxon>
        <taxon>Enterobacteriaceae</taxon>
        <taxon>Klebsiella/Raoultella group</taxon>
        <taxon>Raoultella</taxon>
    </lineage>
</organism>
<sequence length="308" mass="35490">MSDNPTCLNIRDGIPDWITIREAVRLFNGLNGCKIRKSDFYRFALQGKIRLSIYFQSPVILRKIKSKNHKLKLRPIKSSSMMKSFTLAESSFVSENNLIFSTEGRYIHPVQRVIDTTLLGYEYVLIQRLLAHSLKIPSPLTGARSNNYGITVCLLGETFQLFEKMTWHERIERHVKRPPKDISSDDYEDIILNAIKKDSHEYYFPMHELPSDACFVLRKSELDKLINKPIEKEILPPSPTRISTPLSRLFWLACKNNETISPLIMQPYKLLSIFEQWASEEGITDRFSGDTLKTALERGSPPSLPAQK</sequence>